<dbReference type="Pfam" id="PF17919">
    <property type="entry name" value="RT_RNaseH_2"/>
    <property type="match status" value="1"/>
</dbReference>
<reference evidence="3" key="1">
    <citation type="journal article" date="2023" name="G3 (Bethesda)">
        <title>A reference genome for the long-term kleptoplast-retaining sea slug Elysia crispata morphotype clarki.</title>
        <authorList>
            <person name="Eastman K.E."/>
            <person name="Pendleton A.L."/>
            <person name="Shaikh M.A."/>
            <person name="Suttiyut T."/>
            <person name="Ogas R."/>
            <person name="Tomko P."/>
            <person name="Gavelis G."/>
            <person name="Widhalm J.R."/>
            <person name="Wisecaver J.H."/>
        </authorList>
    </citation>
    <scope>NUCLEOTIDE SEQUENCE</scope>
    <source>
        <strain evidence="3">ECLA1</strain>
    </source>
</reference>
<dbReference type="FunFam" id="3.10.20.370:FF:000001">
    <property type="entry name" value="Retrovirus-related Pol polyprotein from transposon 17.6-like protein"/>
    <property type="match status" value="1"/>
</dbReference>
<dbReference type="PANTHER" id="PTHR37984:SF5">
    <property type="entry name" value="PROTEIN NYNRIN-LIKE"/>
    <property type="match status" value="1"/>
</dbReference>
<evidence type="ECO:0000259" key="2">
    <source>
        <dbReference type="PROSITE" id="PS50878"/>
    </source>
</evidence>
<dbReference type="EMBL" id="JAWDGP010004149">
    <property type="protein sequence ID" value="KAK3767427.1"/>
    <property type="molecule type" value="Genomic_DNA"/>
</dbReference>
<dbReference type="InterPro" id="IPR043502">
    <property type="entry name" value="DNA/RNA_pol_sf"/>
</dbReference>
<dbReference type="Proteomes" id="UP001283361">
    <property type="component" value="Unassembled WGS sequence"/>
</dbReference>
<accession>A0AAE0ZFI4</accession>
<sequence>MTQFNFLSPIRFHAQLRYKEREIQEPLYVIKGQQHSLLSGSACSRLGLVARLHSLTPGKADFKSEFPDLFKGLGRLKDSYAIKLRPNAQPVSIYTAKKIAHPLMGKVKAEIDHMMTDGVISPVEEPTDWCSGIVVVTKADNSSVRTCVDLTALNKAVLREVHPLRSVDEDLARLAGSTIFTKLDARSGFWQMPLDPQSRLLTTFLTPFGRFYMNRLPFGISSAPEIFQGRMSEILHDIEGVICYMDDILVHAPTQTLHDVRVRAVLQRLQEAVLTINEKCEFSRTSIRFLGHIIDDQDVHADPANLEAVINFPAPANITELQRFLGMINQLAKFTPELATQTEPLRQLLKRDSLWSWGHQQEESFQKIKKNLTSTPILARSSIIALDASNAGLGAVLLQIQPDGSSRPVSYISRSLTPAERNYAVIEKEALAATWASERFSEYILGCSYKIETDLVGASTEIRIIIENLPLKSSVQHNLAVLTNNNRTANRSSTISKLSNSLAFRKFLIEKLPSSVLEALRVDVQENMIGQIKNADGTLKFPCYSWTFISFSTRAQRQKTFPSFQVKKGSSLHTILKRGPTCWLSLINWVTPLLDQ</sequence>
<dbReference type="SUPFAM" id="SSF56672">
    <property type="entry name" value="DNA/RNA polymerases"/>
    <property type="match status" value="1"/>
</dbReference>
<dbReference type="InterPro" id="IPR050951">
    <property type="entry name" value="Retrovirus_Pol_polyprotein"/>
</dbReference>
<evidence type="ECO:0000313" key="3">
    <source>
        <dbReference type="EMBL" id="KAK3767427.1"/>
    </source>
</evidence>
<dbReference type="GO" id="GO:0003824">
    <property type="term" value="F:catalytic activity"/>
    <property type="evidence" value="ECO:0007669"/>
    <property type="project" value="UniProtKB-KW"/>
</dbReference>
<feature type="domain" description="Reverse transcriptase" evidence="2">
    <location>
        <begin position="117"/>
        <end position="294"/>
    </location>
</feature>
<dbReference type="Gene3D" id="3.10.10.10">
    <property type="entry name" value="HIV Type 1 Reverse Transcriptase, subunit A, domain 1"/>
    <property type="match status" value="1"/>
</dbReference>
<evidence type="ECO:0000256" key="1">
    <source>
        <dbReference type="ARBA" id="ARBA00023268"/>
    </source>
</evidence>
<dbReference type="InterPro" id="IPR041577">
    <property type="entry name" value="RT_RNaseH_2"/>
</dbReference>
<protein>
    <recommendedName>
        <fullName evidence="2">Reverse transcriptase domain-containing protein</fullName>
    </recommendedName>
</protein>
<dbReference type="InterPro" id="IPR043128">
    <property type="entry name" value="Rev_trsase/Diguanyl_cyclase"/>
</dbReference>
<organism evidence="3 4">
    <name type="scientific">Elysia crispata</name>
    <name type="common">lettuce slug</name>
    <dbReference type="NCBI Taxonomy" id="231223"/>
    <lineage>
        <taxon>Eukaryota</taxon>
        <taxon>Metazoa</taxon>
        <taxon>Spiralia</taxon>
        <taxon>Lophotrochozoa</taxon>
        <taxon>Mollusca</taxon>
        <taxon>Gastropoda</taxon>
        <taxon>Heterobranchia</taxon>
        <taxon>Euthyneura</taxon>
        <taxon>Panpulmonata</taxon>
        <taxon>Sacoglossa</taxon>
        <taxon>Placobranchoidea</taxon>
        <taxon>Plakobranchidae</taxon>
        <taxon>Elysia</taxon>
    </lineage>
</organism>
<evidence type="ECO:0000313" key="4">
    <source>
        <dbReference type="Proteomes" id="UP001283361"/>
    </source>
</evidence>
<dbReference type="Pfam" id="PF00078">
    <property type="entry name" value="RVT_1"/>
    <property type="match status" value="1"/>
</dbReference>
<keyword evidence="4" id="KW-1185">Reference proteome</keyword>
<dbReference type="InterPro" id="IPR000477">
    <property type="entry name" value="RT_dom"/>
</dbReference>
<dbReference type="Gene3D" id="3.30.70.270">
    <property type="match status" value="2"/>
</dbReference>
<dbReference type="PANTHER" id="PTHR37984">
    <property type="entry name" value="PROTEIN CBG26694"/>
    <property type="match status" value="1"/>
</dbReference>
<dbReference type="FunFam" id="3.30.70.270:FF:000020">
    <property type="entry name" value="Transposon Tf2-6 polyprotein-like Protein"/>
    <property type="match status" value="1"/>
</dbReference>
<keyword evidence="1" id="KW-0511">Multifunctional enzyme</keyword>
<name>A0AAE0ZFI4_9GAST</name>
<dbReference type="PROSITE" id="PS50878">
    <property type="entry name" value="RT_POL"/>
    <property type="match status" value="1"/>
</dbReference>
<proteinExistence type="predicted"/>
<gene>
    <name evidence="3" type="ORF">RRG08_032102</name>
</gene>
<dbReference type="CDD" id="cd01647">
    <property type="entry name" value="RT_LTR"/>
    <property type="match status" value="1"/>
</dbReference>
<comment type="caution">
    <text evidence="3">The sequence shown here is derived from an EMBL/GenBank/DDBJ whole genome shotgun (WGS) entry which is preliminary data.</text>
</comment>
<dbReference type="AlphaFoldDB" id="A0AAE0ZFI4"/>